<feature type="compositionally biased region" description="Low complexity" evidence="2">
    <location>
        <begin position="66"/>
        <end position="78"/>
    </location>
</feature>
<dbReference type="KEGG" id="dzi:111313421"/>
<dbReference type="InterPro" id="IPR021410">
    <property type="entry name" value="FAF"/>
</dbReference>
<evidence type="ECO:0000313" key="4">
    <source>
        <dbReference type="Proteomes" id="UP000515121"/>
    </source>
</evidence>
<evidence type="ECO:0000256" key="2">
    <source>
        <dbReference type="SAM" id="MobiDB-lite"/>
    </source>
</evidence>
<reference evidence="5" key="1">
    <citation type="submission" date="2025-08" db="UniProtKB">
        <authorList>
            <consortium name="RefSeq"/>
        </authorList>
    </citation>
    <scope>IDENTIFICATION</scope>
    <source>
        <tissue evidence="5">Fruit stalk</tissue>
    </source>
</reference>
<feature type="domain" description="FAF" evidence="3">
    <location>
        <begin position="180"/>
        <end position="232"/>
    </location>
</feature>
<dbReference type="GeneID" id="111313421"/>
<name>A0A6P6AY89_DURZI</name>
<accession>A0A6P6AY89</accession>
<evidence type="ECO:0000313" key="5">
    <source>
        <dbReference type="RefSeq" id="XP_022769833.1"/>
    </source>
</evidence>
<dbReference type="PROSITE" id="PS51257">
    <property type="entry name" value="PROKAR_LIPOPROTEIN"/>
    <property type="match status" value="1"/>
</dbReference>
<feature type="region of interest" description="Disordered" evidence="2">
    <location>
        <begin position="169"/>
        <end position="194"/>
    </location>
</feature>
<feature type="compositionally biased region" description="Polar residues" evidence="2">
    <location>
        <begin position="43"/>
        <end position="53"/>
    </location>
</feature>
<dbReference type="RefSeq" id="XP_022769833.1">
    <property type="nucleotide sequence ID" value="XM_022914098.1"/>
</dbReference>
<dbReference type="Pfam" id="PF11250">
    <property type="entry name" value="FAF"/>
    <property type="match status" value="1"/>
</dbReference>
<proteinExistence type="inferred from homology"/>
<dbReference type="PANTHER" id="PTHR33155:SF8">
    <property type="entry name" value="PROTEIN FANTASTIC FOUR 1"/>
    <property type="match status" value="1"/>
</dbReference>
<dbReference type="Proteomes" id="UP000515121">
    <property type="component" value="Unplaced"/>
</dbReference>
<dbReference type="InterPro" id="IPR046431">
    <property type="entry name" value="FAF_dom"/>
</dbReference>
<evidence type="ECO:0000259" key="3">
    <source>
        <dbReference type="Pfam" id="PF11250"/>
    </source>
</evidence>
<sequence>MVDKKMSSSVCHGFQSCLEPRLVEPRFLWLKLAPPKTNFPGSTVSTPCFNNPSPTEPKPMPHNQEKNTTISNNKNNGNDCKLIGNQNIDMGGWSFLQALANSKDSTEHDKVYLDPLVKSSASTLSEKSLQMCTESLGSETGSEVSESSDDISLLSLEAVVCNPSKPRESLVTRKMSRSSSFPPPLTSISGSNGIQVKSHREGGRLVLQAVAIPPCHSCFHAERSEGRLRLSLSKDTTLIFDNEDGEEEDDHEEVAEEDEHGEVVYYEENGVEGEVEEECYRAAENMEGNSGNVGGEIGTGKLPRPSSCKENRREHKGLLNWEPFLVFT</sequence>
<feature type="region of interest" description="Disordered" evidence="2">
    <location>
        <begin position="43"/>
        <end position="78"/>
    </location>
</feature>
<dbReference type="OrthoDB" id="1916983at2759"/>
<feature type="region of interest" description="Disordered" evidence="2">
    <location>
        <begin position="286"/>
        <end position="312"/>
    </location>
</feature>
<dbReference type="AlphaFoldDB" id="A0A6P6AY89"/>
<dbReference type="PANTHER" id="PTHR33155">
    <property type="entry name" value="FANTASTIC FOUR-LIKE PROTEIN (DUF3049)"/>
    <property type="match status" value="1"/>
</dbReference>
<protein>
    <submittedName>
        <fullName evidence="5">Protein FANTASTIC FOUR 2-like</fullName>
    </submittedName>
</protein>
<gene>
    <name evidence="5" type="primary">LOC111313421</name>
</gene>
<organism evidence="4 5">
    <name type="scientific">Durio zibethinus</name>
    <name type="common">Durian</name>
    <dbReference type="NCBI Taxonomy" id="66656"/>
    <lineage>
        <taxon>Eukaryota</taxon>
        <taxon>Viridiplantae</taxon>
        <taxon>Streptophyta</taxon>
        <taxon>Embryophyta</taxon>
        <taxon>Tracheophyta</taxon>
        <taxon>Spermatophyta</taxon>
        <taxon>Magnoliopsida</taxon>
        <taxon>eudicotyledons</taxon>
        <taxon>Gunneridae</taxon>
        <taxon>Pentapetalae</taxon>
        <taxon>rosids</taxon>
        <taxon>malvids</taxon>
        <taxon>Malvales</taxon>
        <taxon>Malvaceae</taxon>
        <taxon>Helicteroideae</taxon>
        <taxon>Durio</taxon>
    </lineage>
</organism>
<keyword evidence="4" id="KW-1185">Reference proteome</keyword>
<evidence type="ECO:0000256" key="1">
    <source>
        <dbReference type="ARBA" id="ARBA00008690"/>
    </source>
</evidence>
<comment type="similarity">
    <text evidence="1">Belongs to the fantastic four family.</text>
</comment>